<gene>
    <name evidence="8" type="ORF">A3D51_03695</name>
</gene>
<evidence type="ECO:0000256" key="1">
    <source>
        <dbReference type="ARBA" id="ARBA00004651"/>
    </source>
</evidence>
<keyword evidence="3" id="KW-1003">Cell membrane</keyword>
<proteinExistence type="inferred from homology"/>
<evidence type="ECO:0008006" key="10">
    <source>
        <dbReference type="Google" id="ProtNLM"/>
    </source>
</evidence>
<dbReference type="EMBL" id="MHUT01000002">
    <property type="protein sequence ID" value="OHA81953.1"/>
    <property type="molecule type" value="Genomic_DNA"/>
</dbReference>
<accession>A0A1G2SA74</accession>
<dbReference type="Pfam" id="PF07681">
    <property type="entry name" value="DoxX"/>
    <property type="match status" value="1"/>
</dbReference>
<dbReference type="PANTHER" id="PTHR33452">
    <property type="entry name" value="OXIDOREDUCTASE CATD-RELATED"/>
    <property type="match status" value="1"/>
</dbReference>
<feature type="transmembrane region" description="Helical" evidence="7">
    <location>
        <begin position="15"/>
        <end position="34"/>
    </location>
</feature>
<comment type="caution">
    <text evidence="8">The sequence shown here is derived from an EMBL/GenBank/DDBJ whole genome shotgun (WGS) entry which is preliminary data.</text>
</comment>
<comment type="similarity">
    <text evidence="2">Belongs to the DoxX family.</text>
</comment>
<evidence type="ECO:0000313" key="8">
    <source>
        <dbReference type="EMBL" id="OHA81953.1"/>
    </source>
</evidence>
<evidence type="ECO:0000256" key="5">
    <source>
        <dbReference type="ARBA" id="ARBA00022989"/>
    </source>
</evidence>
<evidence type="ECO:0000313" key="9">
    <source>
        <dbReference type="Proteomes" id="UP000179118"/>
    </source>
</evidence>
<evidence type="ECO:0000256" key="4">
    <source>
        <dbReference type="ARBA" id="ARBA00022692"/>
    </source>
</evidence>
<evidence type="ECO:0000256" key="6">
    <source>
        <dbReference type="ARBA" id="ARBA00023136"/>
    </source>
</evidence>
<keyword evidence="4 7" id="KW-0812">Transmembrane</keyword>
<dbReference type="InterPro" id="IPR032808">
    <property type="entry name" value="DoxX"/>
</dbReference>
<evidence type="ECO:0000256" key="2">
    <source>
        <dbReference type="ARBA" id="ARBA00006679"/>
    </source>
</evidence>
<keyword evidence="5 7" id="KW-1133">Transmembrane helix</keyword>
<evidence type="ECO:0000256" key="3">
    <source>
        <dbReference type="ARBA" id="ARBA00022475"/>
    </source>
</evidence>
<dbReference type="PANTHER" id="PTHR33452:SF1">
    <property type="entry name" value="INNER MEMBRANE PROTEIN YPHA-RELATED"/>
    <property type="match status" value="1"/>
</dbReference>
<organism evidence="8 9">
    <name type="scientific">Candidatus Yonathbacteria bacterium RIFCSPHIGHO2_02_FULL_44_14</name>
    <dbReference type="NCBI Taxonomy" id="1802724"/>
    <lineage>
        <taxon>Bacteria</taxon>
        <taxon>Candidatus Yonathiibacteriota</taxon>
    </lineage>
</organism>
<dbReference type="Proteomes" id="UP000179118">
    <property type="component" value="Unassembled WGS sequence"/>
</dbReference>
<dbReference type="InterPro" id="IPR051907">
    <property type="entry name" value="DoxX-like_oxidoreductase"/>
</dbReference>
<name>A0A1G2SA74_9BACT</name>
<evidence type="ECO:0000256" key="7">
    <source>
        <dbReference type="SAM" id="Phobius"/>
    </source>
</evidence>
<keyword evidence="6 7" id="KW-0472">Membrane</keyword>
<feature type="transmembrane region" description="Helical" evidence="7">
    <location>
        <begin position="58"/>
        <end position="76"/>
    </location>
</feature>
<sequence length="137" mass="15536">MQTVSLFPQLLDYQMLGIFALRVTLGFIFVYFWYEKVTHQRAERIEFFEKLKLHPAKVYFYAVSSIEGIAGVLLVIGFYTQGAAVVTGALMTVATFIKWRKPSALHRNTMDFYIILAVVSFSLLFLGPGAFAIDLPL</sequence>
<dbReference type="AlphaFoldDB" id="A0A1G2SA74"/>
<dbReference type="GO" id="GO:0005886">
    <property type="term" value="C:plasma membrane"/>
    <property type="evidence" value="ECO:0007669"/>
    <property type="project" value="UniProtKB-SubCell"/>
</dbReference>
<protein>
    <recommendedName>
        <fullName evidence="10">DoxX family protein</fullName>
    </recommendedName>
</protein>
<feature type="transmembrane region" description="Helical" evidence="7">
    <location>
        <begin position="112"/>
        <end position="133"/>
    </location>
</feature>
<comment type="subcellular location">
    <subcellularLocation>
        <location evidence="1">Cell membrane</location>
        <topology evidence="1">Multi-pass membrane protein</topology>
    </subcellularLocation>
</comment>
<feature type="transmembrane region" description="Helical" evidence="7">
    <location>
        <begin position="82"/>
        <end position="100"/>
    </location>
</feature>
<reference evidence="8 9" key="1">
    <citation type="journal article" date="2016" name="Nat. Commun.">
        <title>Thousands of microbial genomes shed light on interconnected biogeochemical processes in an aquifer system.</title>
        <authorList>
            <person name="Anantharaman K."/>
            <person name="Brown C.T."/>
            <person name="Hug L.A."/>
            <person name="Sharon I."/>
            <person name="Castelle C.J."/>
            <person name="Probst A.J."/>
            <person name="Thomas B.C."/>
            <person name="Singh A."/>
            <person name="Wilkins M.J."/>
            <person name="Karaoz U."/>
            <person name="Brodie E.L."/>
            <person name="Williams K.H."/>
            <person name="Hubbard S.S."/>
            <person name="Banfield J.F."/>
        </authorList>
    </citation>
    <scope>NUCLEOTIDE SEQUENCE [LARGE SCALE GENOMIC DNA]</scope>
</reference>